<gene>
    <name evidence="9" type="ORF">BECKH772A_GA0070896_105281</name>
    <name evidence="8" type="ORF">BECKH772B_GA0070898_103784</name>
    <name evidence="10" type="ORF">BECKH772C_GA0070978_105231</name>
</gene>
<keyword evidence="4 7" id="KW-0812">Transmembrane</keyword>
<feature type="transmembrane region" description="Helical" evidence="7">
    <location>
        <begin position="5"/>
        <end position="22"/>
    </location>
</feature>
<accession>A0A450VKE9</accession>
<dbReference type="Pfam" id="PF01899">
    <property type="entry name" value="MNHE"/>
    <property type="match status" value="1"/>
</dbReference>
<evidence type="ECO:0000313" key="9">
    <source>
        <dbReference type="EMBL" id="VFK05296.1"/>
    </source>
</evidence>
<dbReference type="GO" id="GO:0005886">
    <property type="term" value="C:plasma membrane"/>
    <property type="evidence" value="ECO:0007669"/>
    <property type="project" value="UniProtKB-SubCell"/>
</dbReference>
<feature type="transmembrane region" description="Helical" evidence="7">
    <location>
        <begin position="67"/>
        <end position="83"/>
    </location>
</feature>
<dbReference type="PANTHER" id="PTHR34584:SF1">
    <property type="entry name" value="NA(+)_H(+) ANTIPORTER SUBUNIT E1"/>
    <property type="match status" value="1"/>
</dbReference>
<dbReference type="EMBL" id="CAADFJ010000523">
    <property type="protein sequence ID" value="VFK08539.1"/>
    <property type="molecule type" value="Genomic_DNA"/>
</dbReference>
<organism evidence="9">
    <name type="scientific">Candidatus Kentrum eta</name>
    <dbReference type="NCBI Taxonomy" id="2126337"/>
    <lineage>
        <taxon>Bacteria</taxon>
        <taxon>Pseudomonadati</taxon>
        <taxon>Pseudomonadota</taxon>
        <taxon>Gammaproteobacteria</taxon>
        <taxon>Candidatus Kentrum</taxon>
    </lineage>
</organism>
<evidence type="ECO:0000256" key="1">
    <source>
        <dbReference type="ARBA" id="ARBA00004651"/>
    </source>
</evidence>
<dbReference type="InterPro" id="IPR002758">
    <property type="entry name" value="Cation_antiport_E"/>
</dbReference>
<sequence length="164" mass="18508">MKSFWYSAINLAAVLSALWIVLSGMFDTKLLVLGLVSVIFVTYLSLRMGVADHKGDAIHMHIRLLRYYLYWIWLIGEIIKSSIDVCRRVLDPKCQISPIMVQIRGSQKTDVGRVNYANSITRTPGTVTIDVQKNYFLVHALTGEIAASLQAGEMDRRVSTLEDM</sequence>
<dbReference type="PIRSF" id="PIRSF019239">
    <property type="entry name" value="MrpE"/>
    <property type="match status" value="1"/>
</dbReference>
<comment type="similarity">
    <text evidence="2">Belongs to the CPA3 antiporters (TC 2.A.63) subunit E family.</text>
</comment>
<proteinExistence type="inferred from homology"/>
<evidence type="ECO:0000313" key="10">
    <source>
        <dbReference type="EMBL" id="VFK08539.1"/>
    </source>
</evidence>
<dbReference type="GO" id="GO:0008324">
    <property type="term" value="F:monoatomic cation transmembrane transporter activity"/>
    <property type="evidence" value="ECO:0007669"/>
    <property type="project" value="InterPro"/>
</dbReference>
<evidence type="ECO:0000313" key="8">
    <source>
        <dbReference type="EMBL" id="VFK03756.1"/>
    </source>
</evidence>
<evidence type="ECO:0000256" key="7">
    <source>
        <dbReference type="SAM" id="Phobius"/>
    </source>
</evidence>
<evidence type="ECO:0000256" key="5">
    <source>
        <dbReference type="ARBA" id="ARBA00022989"/>
    </source>
</evidence>
<reference evidence="9" key="1">
    <citation type="submission" date="2019-02" db="EMBL/GenBank/DDBJ databases">
        <authorList>
            <person name="Gruber-Vodicka R. H."/>
            <person name="Seah K. B. B."/>
        </authorList>
    </citation>
    <scope>NUCLEOTIDE SEQUENCE</scope>
    <source>
        <strain evidence="10">BECK_SA2B12</strain>
        <strain evidence="9">BECK_SA2B15</strain>
        <strain evidence="8">BECK_SA2B20</strain>
    </source>
</reference>
<comment type="subcellular location">
    <subcellularLocation>
        <location evidence="1">Cell membrane</location>
        <topology evidence="1">Multi-pass membrane protein</topology>
    </subcellularLocation>
</comment>
<protein>
    <submittedName>
        <fullName evidence="9">Multisubunit sodium/proton antiporter, MrpE subunit</fullName>
    </submittedName>
</protein>
<evidence type="ECO:0000256" key="6">
    <source>
        <dbReference type="ARBA" id="ARBA00023136"/>
    </source>
</evidence>
<keyword evidence="3" id="KW-1003">Cell membrane</keyword>
<evidence type="ECO:0000256" key="3">
    <source>
        <dbReference type="ARBA" id="ARBA00022475"/>
    </source>
</evidence>
<name>A0A450VKE9_9GAMM</name>
<feature type="transmembrane region" description="Helical" evidence="7">
    <location>
        <begin position="28"/>
        <end position="46"/>
    </location>
</feature>
<dbReference type="EMBL" id="CAADFI010000378">
    <property type="protein sequence ID" value="VFK03756.1"/>
    <property type="molecule type" value="Genomic_DNA"/>
</dbReference>
<keyword evidence="5 7" id="KW-1133">Transmembrane helix</keyword>
<evidence type="ECO:0000256" key="4">
    <source>
        <dbReference type="ARBA" id="ARBA00022692"/>
    </source>
</evidence>
<dbReference type="EMBL" id="CAADFG010000528">
    <property type="protein sequence ID" value="VFK05296.1"/>
    <property type="molecule type" value="Genomic_DNA"/>
</dbReference>
<dbReference type="PANTHER" id="PTHR34584">
    <property type="entry name" value="NA(+)/H(+) ANTIPORTER SUBUNIT E1"/>
    <property type="match status" value="1"/>
</dbReference>
<dbReference type="AlphaFoldDB" id="A0A450VKE9"/>
<evidence type="ECO:0000256" key="2">
    <source>
        <dbReference type="ARBA" id="ARBA00006228"/>
    </source>
</evidence>
<keyword evidence="6 7" id="KW-0472">Membrane</keyword>